<protein>
    <submittedName>
        <fullName evidence="1">Uncharacterized protein</fullName>
    </submittedName>
</protein>
<name>M8BUC5_AEGTA</name>
<accession>M8BUC5</accession>
<sequence length="142" mass="15735">MAEGSLTLNSSKILGLKRKMTKLLTLWTDKMVSLQGQLPELLAADPGMFPNMLPNMFNLSALGQVTRHARRVYFCGLPPIDNEQMVALFFNQVMAAIGGNTFGLGDAVVNMKLIFEFIQNILVVNMKLTFEFIQNILGGIII</sequence>
<dbReference type="EnsemblPlants" id="EMT25559">
    <property type="protein sequence ID" value="EMT25559"/>
    <property type="gene ID" value="F775_23774"/>
</dbReference>
<organism evidence="1">
    <name type="scientific">Aegilops tauschii</name>
    <name type="common">Tausch's goatgrass</name>
    <name type="synonym">Aegilops squarrosa</name>
    <dbReference type="NCBI Taxonomy" id="37682"/>
    <lineage>
        <taxon>Eukaryota</taxon>
        <taxon>Viridiplantae</taxon>
        <taxon>Streptophyta</taxon>
        <taxon>Embryophyta</taxon>
        <taxon>Tracheophyta</taxon>
        <taxon>Spermatophyta</taxon>
        <taxon>Magnoliopsida</taxon>
        <taxon>Liliopsida</taxon>
        <taxon>Poales</taxon>
        <taxon>Poaceae</taxon>
        <taxon>BOP clade</taxon>
        <taxon>Pooideae</taxon>
        <taxon>Triticodae</taxon>
        <taxon>Triticeae</taxon>
        <taxon>Triticinae</taxon>
        <taxon>Aegilops</taxon>
    </lineage>
</organism>
<dbReference type="ExpressionAtlas" id="M8BUC5">
    <property type="expression patterns" value="baseline"/>
</dbReference>
<reference evidence="1" key="1">
    <citation type="submission" date="2015-06" db="UniProtKB">
        <authorList>
            <consortium name="EnsemblPlants"/>
        </authorList>
    </citation>
    <scope>IDENTIFICATION</scope>
</reference>
<evidence type="ECO:0000313" key="1">
    <source>
        <dbReference type="EnsemblPlants" id="EMT25559"/>
    </source>
</evidence>
<dbReference type="AlphaFoldDB" id="M8BUC5"/>
<proteinExistence type="predicted"/>